<dbReference type="Pfam" id="PF00355">
    <property type="entry name" value="Rieske"/>
    <property type="match status" value="1"/>
</dbReference>
<dbReference type="GO" id="GO:0016491">
    <property type="term" value="F:oxidoreductase activity"/>
    <property type="evidence" value="ECO:0007669"/>
    <property type="project" value="UniProtKB-KW"/>
</dbReference>
<dbReference type="SUPFAM" id="SSF50022">
    <property type="entry name" value="ISP domain"/>
    <property type="match status" value="1"/>
</dbReference>
<dbReference type="Gene3D" id="3.90.380.10">
    <property type="entry name" value="Naphthalene 1,2-dioxygenase Alpha Subunit, Chain A, domain 1"/>
    <property type="match status" value="1"/>
</dbReference>
<dbReference type="CDD" id="cd03469">
    <property type="entry name" value="Rieske_RO_Alpha_N"/>
    <property type="match status" value="1"/>
</dbReference>
<dbReference type="Gene3D" id="2.102.10.10">
    <property type="entry name" value="Rieske [2Fe-2S] iron-sulphur domain"/>
    <property type="match status" value="1"/>
</dbReference>
<evidence type="ECO:0000259" key="7">
    <source>
        <dbReference type="PROSITE" id="PS51296"/>
    </source>
</evidence>
<feature type="domain" description="Rieske" evidence="7">
    <location>
        <begin position="18"/>
        <end position="130"/>
    </location>
</feature>
<organism evidence="8 9">
    <name type="scientific">Rhodovulum sulfidophilum</name>
    <name type="common">Rhodobacter sulfidophilus</name>
    <dbReference type="NCBI Taxonomy" id="35806"/>
    <lineage>
        <taxon>Bacteria</taxon>
        <taxon>Pseudomonadati</taxon>
        <taxon>Pseudomonadota</taxon>
        <taxon>Alphaproteobacteria</taxon>
        <taxon>Rhodobacterales</taxon>
        <taxon>Paracoccaceae</taxon>
        <taxon>Rhodovulum</taxon>
    </lineage>
</organism>
<evidence type="ECO:0000256" key="1">
    <source>
        <dbReference type="ARBA" id="ARBA00001962"/>
    </source>
</evidence>
<keyword evidence="5" id="KW-0408">Iron</keyword>
<keyword evidence="2" id="KW-0001">2Fe-2S</keyword>
<comment type="caution">
    <text evidence="8">The sequence shown here is derived from an EMBL/GenBank/DDBJ whole genome shotgun (WGS) entry which is preliminary data.</text>
</comment>
<evidence type="ECO:0000256" key="5">
    <source>
        <dbReference type="ARBA" id="ARBA00023004"/>
    </source>
</evidence>
<proteinExistence type="predicted"/>
<sequence>MATAAEYGLGPIAFPRGWFMVATSEEVTSVPSSVRFFGQDLVLYRGESGAAYMVDAYCPHLGAHLAKNTSSFVIKDNKHVEGECIRCPYHAWRFGPDGKCNEIPYSPARPPEAAKLRYWRVEERYGCIFAWHDAEGGVPDFNLPVISQWDNPAYLPWEIDHLGDLPCHPIELIDNMADLAHLAPTHGSEPSDYFSNQVRGVELWQLQAARNRMLVNHGALRTDTYYTGPGILISRFNGGQGIMFITHTPVEDGSLRAWHGFIMNSGNPAPGEAEREMARQASAGSLAALAQDFEVWANKRPCFDPLAVLGDGGFSKVRAWYKQFYHPRADAERLQKLANGTYGARGTPAAPEELLRELAG</sequence>
<evidence type="ECO:0000256" key="6">
    <source>
        <dbReference type="ARBA" id="ARBA00023014"/>
    </source>
</evidence>
<evidence type="ECO:0000313" key="8">
    <source>
        <dbReference type="EMBL" id="PZQ45792.1"/>
    </source>
</evidence>
<evidence type="ECO:0000256" key="2">
    <source>
        <dbReference type="ARBA" id="ARBA00022714"/>
    </source>
</evidence>
<keyword evidence="4" id="KW-0560">Oxidoreductase</keyword>
<dbReference type="GO" id="GO:0046872">
    <property type="term" value="F:metal ion binding"/>
    <property type="evidence" value="ECO:0007669"/>
    <property type="project" value="UniProtKB-KW"/>
</dbReference>
<dbReference type="Pfam" id="PF19298">
    <property type="entry name" value="KshA_C"/>
    <property type="match status" value="1"/>
</dbReference>
<dbReference type="GO" id="GO:0008203">
    <property type="term" value="P:cholesterol metabolic process"/>
    <property type="evidence" value="ECO:0007669"/>
    <property type="project" value="InterPro"/>
</dbReference>
<name>A0A2W5MX64_RHOSU</name>
<dbReference type="Proteomes" id="UP000249185">
    <property type="component" value="Unassembled WGS sequence"/>
</dbReference>
<dbReference type="InterPro" id="IPR017941">
    <property type="entry name" value="Rieske_2Fe-2S"/>
</dbReference>
<dbReference type="InterPro" id="IPR045605">
    <property type="entry name" value="KshA-like_C"/>
</dbReference>
<gene>
    <name evidence="8" type="ORF">DI556_22020</name>
</gene>
<protein>
    <submittedName>
        <fullName evidence="8">(2Fe-2S)-binding protein</fullName>
    </submittedName>
</protein>
<accession>A0A2W5MX64</accession>
<evidence type="ECO:0000256" key="3">
    <source>
        <dbReference type="ARBA" id="ARBA00022723"/>
    </source>
</evidence>
<keyword evidence="6" id="KW-0411">Iron-sulfur</keyword>
<dbReference type="InterPro" id="IPR036922">
    <property type="entry name" value="Rieske_2Fe-2S_sf"/>
</dbReference>
<keyword evidence="3" id="KW-0479">Metal-binding</keyword>
<dbReference type="EMBL" id="QFPW01000039">
    <property type="protein sequence ID" value="PZQ45792.1"/>
    <property type="molecule type" value="Genomic_DNA"/>
</dbReference>
<dbReference type="GO" id="GO:0051537">
    <property type="term" value="F:2 iron, 2 sulfur cluster binding"/>
    <property type="evidence" value="ECO:0007669"/>
    <property type="project" value="UniProtKB-KW"/>
</dbReference>
<reference evidence="8 9" key="1">
    <citation type="submission" date="2017-08" db="EMBL/GenBank/DDBJ databases">
        <title>Infants hospitalized years apart are colonized by the same room-sourced microbial strains.</title>
        <authorList>
            <person name="Brooks B."/>
            <person name="Olm M.R."/>
            <person name="Firek B.A."/>
            <person name="Baker R."/>
            <person name="Thomas B.C."/>
            <person name="Morowitz M.J."/>
            <person name="Banfield J.F."/>
        </authorList>
    </citation>
    <scope>NUCLEOTIDE SEQUENCE [LARGE SCALE GENOMIC DNA]</scope>
    <source>
        <strain evidence="8">S2_005_002_R2_34</strain>
    </source>
</reference>
<dbReference type="PROSITE" id="PS51296">
    <property type="entry name" value="RIESKE"/>
    <property type="match status" value="1"/>
</dbReference>
<dbReference type="PANTHER" id="PTHR21266">
    <property type="entry name" value="IRON-SULFUR DOMAIN CONTAINING PROTEIN"/>
    <property type="match status" value="1"/>
</dbReference>
<dbReference type="PANTHER" id="PTHR21266:SF60">
    <property type="entry name" value="3-KETOSTEROID-9-ALPHA-MONOOXYGENASE, OXYGENASE COMPONENT"/>
    <property type="match status" value="1"/>
</dbReference>
<comment type="cofactor">
    <cofactor evidence="1">
        <name>Fe cation</name>
        <dbReference type="ChEBI" id="CHEBI:24875"/>
    </cofactor>
</comment>
<dbReference type="AlphaFoldDB" id="A0A2W5MX64"/>
<dbReference type="InterPro" id="IPR050584">
    <property type="entry name" value="Cholesterol_7-desaturase"/>
</dbReference>
<evidence type="ECO:0000256" key="4">
    <source>
        <dbReference type="ARBA" id="ARBA00023002"/>
    </source>
</evidence>
<evidence type="ECO:0000313" key="9">
    <source>
        <dbReference type="Proteomes" id="UP000249185"/>
    </source>
</evidence>
<dbReference type="SUPFAM" id="SSF55961">
    <property type="entry name" value="Bet v1-like"/>
    <property type="match status" value="1"/>
</dbReference>